<dbReference type="OrthoDB" id="843225at2759"/>
<accession>A0A152A2R5</accession>
<organism evidence="3 4">
    <name type="scientific">Tieghemostelium lacteum</name>
    <name type="common">Slime mold</name>
    <name type="synonym">Dictyostelium lacteum</name>
    <dbReference type="NCBI Taxonomy" id="361077"/>
    <lineage>
        <taxon>Eukaryota</taxon>
        <taxon>Amoebozoa</taxon>
        <taxon>Evosea</taxon>
        <taxon>Eumycetozoa</taxon>
        <taxon>Dictyostelia</taxon>
        <taxon>Dictyosteliales</taxon>
        <taxon>Raperosteliaceae</taxon>
        <taxon>Tieghemostelium</taxon>
    </lineage>
</organism>
<dbReference type="PANTHER" id="PTHR38489">
    <property type="entry name" value="HISTONE CHAPERONE DOMAIN-CONTAINING PROTEIN"/>
    <property type="match status" value="1"/>
</dbReference>
<dbReference type="Pfam" id="PF00582">
    <property type="entry name" value="Usp"/>
    <property type="match status" value="1"/>
</dbReference>
<reference evidence="3 4" key="1">
    <citation type="submission" date="2015-12" db="EMBL/GenBank/DDBJ databases">
        <title>Dictyostelia acquired genes for synthesis and detection of signals that induce cell-type specialization by lateral gene transfer from prokaryotes.</title>
        <authorList>
            <person name="Gloeckner G."/>
            <person name="Schaap P."/>
        </authorList>
    </citation>
    <scope>NUCLEOTIDE SEQUENCE [LARGE SCALE GENOMIC DNA]</scope>
    <source>
        <strain evidence="3 4">TK</strain>
    </source>
</reference>
<feature type="region of interest" description="Disordered" evidence="1">
    <location>
        <begin position="262"/>
        <end position="285"/>
    </location>
</feature>
<dbReference type="InterPro" id="IPR027921">
    <property type="entry name" value="NOPCHAP1"/>
</dbReference>
<feature type="domain" description="UspA" evidence="2">
    <location>
        <begin position="5"/>
        <end position="133"/>
    </location>
</feature>
<keyword evidence="4" id="KW-1185">Reference proteome</keyword>
<evidence type="ECO:0000313" key="3">
    <source>
        <dbReference type="EMBL" id="KYR00500.1"/>
    </source>
</evidence>
<name>A0A152A2R5_TIELA</name>
<dbReference type="InterPro" id="IPR014729">
    <property type="entry name" value="Rossmann-like_a/b/a_fold"/>
</dbReference>
<protein>
    <recommendedName>
        <fullName evidence="2">UspA domain-containing protein</fullName>
    </recommendedName>
</protein>
<dbReference type="AlphaFoldDB" id="A0A152A2R5"/>
<evidence type="ECO:0000259" key="2">
    <source>
        <dbReference type="Pfam" id="PF00582"/>
    </source>
</evidence>
<feature type="compositionally biased region" description="Acidic residues" evidence="1">
    <location>
        <begin position="323"/>
        <end position="346"/>
    </location>
</feature>
<dbReference type="EMBL" id="LODT01000013">
    <property type="protein sequence ID" value="KYR00500.1"/>
    <property type="molecule type" value="Genomic_DNA"/>
</dbReference>
<feature type="compositionally biased region" description="Basic and acidic residues" evidence="1">
    <location>
        <begin position="274"/>
        <end position="285"/>
    </location>
</feature>
<dbReference type="InterPro" id="IPR006016">
    <property type="entry name" value="UspA"/>
</dbReference>
<dbReference type="GO" id="GO:0000492">
    <property type="term" value="P:box C/D snoRNP assembly"/>
    <property type="evidence" value="ECO:0007669"/>
    <property type="project" value="InterPro"/>
</dbReference>
<dbReference type="Proteomes" id="UP000076078">
    <property type="component" value="Unassembled WGS sequence"/>
</dbReference>
<dbReference type="PANTHER" id="PTHR38489:SF1">
    <property type="entry name" value="HISTONE CHAPERONE DOMAIN-CONTAINING PROTEIN"/>
    <property type="match status" value="1"/>
</dbReference>
<evidence type="ECO:0000256" key="1">
    <source>
        <dbReference type="SAM" id="MobiDB-lite"/>
    </source>
</evidence>
<dbReference type="InParanoid" id="A0A152A2R5"/>
<evidence type="ECO:0000313" key="4">
    <source>
        <dbReference type="Proteomes" id="UP000076078"/>
    </source>
</evidence>
<comment type="caution">
    <text evidence="3">The sequence shown here is derived from an EMBL/GenBank/DDBJ whole genome shotgun (WGS) entry which is preliminary data.</text>
</comment>
<feature type="region of interest" description="Disordered" evidence="1">
    <location>
        <begin position="318"/>
        <end position="346"/>
    </location>
</feature>
<dbReference type="STRING" id="361077.A0A152A2R5"/>
<sequence length="346" mass="39789">MVTFCVCLDGSEKAHKAFLRAVSLYKDGDTLLMLVVVDLVHYMMSNPKASELLSITNIKEEMIENGKSLIEKYENLSKEYFITKYESIHAEGTPKEVIVETVQKKYVDVLLLGTVGLLNKELISMGSTAQYCVILSEMNNNKITHKDLLYSENIINNRESPFIINTNSNEKPTYNKYQEVKIPTTKPDFSKFPQSSVLGRVKDFLPKIKQANADLQKRIENNEDVNIENVKDGEQYIELKLALGILEKKEGLSQENIIIPNNNNNNNNNNSIKFKKDEEQSSFSKEDFDNEMIIDKNRQQMEQEQILQLLKQPTSILDKFITEDSDDEENSDYGNQEELEPTEYQE</sequence>
<dbReference type="Pfam" id="PF15370">
    <property type="entry name" value="NOPCHAP1"/>
    <property type="match status" value="1"/>
</dbReference>
<gene>
    <name evidence="3" type="ORF">DLAC_02508</name>
</gene>
<dbReference type="SUPFAM" id="SSF52402">
    <property type="entry name" value="Adenine nucleotide alpha hydrolases-like"/>
    <property type="match status" value="1"/>
</dbReference>
<proteinExistence type="predicted"/>
<dbReference type="Gene3D" id="3.40.50.620">
    <property type="entry name" value="HUPs"/>
    <property type="match status" value="1"/>
</dbReference>